<accession>A0A382S2S6</accession>
<organism evidence="1">
    <name type="scientific">marine metagenome</name>
    <dbReference type="NCBI Taxonomy" id="408172"/>
    <lineage>
        <taxon>unclassified sequences</taxon>
        <taxon>metagenomes</taxon>
        <taxon>ecological metagenomes</taxon>
    </lineage>
</organism>
<sequence>MSGVASSIAVKNTLDVFMVKEFVETLEVEIPPVESFWKLGDATALRQRADGSFFRANYERGILLYALVAKQRPTCVLEFGTGRGYGCLCMAWAMCDYGIRGVIHTVDMVSSDQSVRCPIRWSTSAEPRVASLSRAEVWRRTAPTGWLKHVRESMGYSGAVMRGFSGASVDLAFIDAGHGYLTVRHDFYSVLRVADESIGILFDDYSDDEWGLGTRKM</sequence>
<dbReference type="EMBL" id="UINC01125530">
    <property type="protein sequence ID" value="SVD03428.1"/>
    <property type="molecule type" value="Genomic_DNA"/>
</dbReference>
<evidence type="ECO:0008006" key="2">
    <source>
        <dbReference type="Google" id="ProtNLM"/>
    </source>
</evidence>
<dbReference type="Pfam" id="PF13578">
    <property type="entry name" value="Methyltransf_24"/>
    <property type="match status" value="1"/>
</dbReference>
<gene>
    <name evidence="1" type="ORF">METZ01_LOCUS356282</name>
</gene>
<evidence type="ECO:0000313" key="1">
    <source>
        <dbReference type="EMBL" id="SVD03428.1"/>
    </source>
</evidence>
<dbReference type="AlphaFoldDB" id="A0A382S2S6"/>
<name>A0A382S2S6_9ZZZZ</name>
<proteinExistence type="predicted"/>
<dbReference type="Gene3D" id="3.40.50.150">
    <property type="entry name" value="Vaccinia Virus protein VP39"/>
    <property type="match status" value="1"/>
</dbReference>
<dbReference type="InterPro" id="IPR029063">
    <property type="entry name" value="SAM-dependent_MTases_sf"/>
</dbReference>
<reference evidence="1" key="1">
    <citation type="submission" date="2018-05" db="EMBL/GenBank/DDBJ databases">
        <authorList>
            <person name="Lanie J.A."/>
            <person name="Ng W.-L."/>
            <person name="Kazmierczak K.M."/>
            <person name="Andrzejewski T.M."/>
            <person name="Davidsen T.M."/>
            <person name="Wayne K.J."/>
            <person name="Tettelin H."/>
            <person name="Glass J.I."/>
            <person name="Rusch D."/>
            <person name="Podicherti R."/>
            <person name="Tsui H.-C.T."/>
            <person name="Winkler M.E."/>
        </authorList>
    </citation>
    <scope>NUCLEOTIDE SEQUENCE</scope>
</reference>
<feature type="non-terminal residue" evidence="1">
    <location>
        <position position="217"/>
    </location>
</feature>
<dbReference type="SUPFAM" id="SSF53335">
    <property type="entry name" value="S-adenosyl-L-methionine-dependent methyltransferases"/>
    <property type="match status" value="1"/>
</dbReference>
<protein>
    <recommendedName>
        <fullName evidence="2">Class I SAM-dependent methyltransferase</fullName>
    </recommendedName>
</protein>